<name>A0AAD5YF58_9APHY</name>
<feature type="region of interest" description="Disordered" evidence="1">
    <location>
        <begin position="1"/>
        <end position="43"/>
    </location>
</feature>
<dbReference type="AlphaFoldDB" id="A0AAD5YF58"/>
<keyword evidence="2" id="KW-0472">Membrane</keyword>
<comment type="caution">
    <text evidence="3">The sequence shown here is derived from an EMBL/GenBank/DDBJ whole genome shotgun (WGS) entry which is preliminary data.</text>
</comment>
<sequence length="206" mass="22686">MAPVAYKQDEDTSSQLGGGQSKGQETTSTLLPEPLEAPSRNNRPRVAARWATHTLSLSSHLWAWSMLMADYLIAALSRLAPRLVNVYQQHLEYANQGPNKAAFDSFLSMADFQLKVIPYRSMIVFCFAAYNTFVVLYGIETGLFLEFCRVAIMPLAIGGIILPDSLRSHIVCYRGMSSQGIRRHISGSLVAFTLKAAAVEGLSRLA</sequence>
<feature type="transmembrane region" description="Helical" evidence="2">
    <location>
        <begin position="117"/>
        <end position="137"/>
    </location>
</feature>
<proteinExistence type="predicted"/>
<evidence type="ECO:0000313" key="4">
    <source>
        <dbReference type="Proteomes" id="UP001212997"/>
    </source>
</evidence>
<dbReference type="Proteomes" id="UP001212997">
    <property type="component" value="Unassembled WGS sequence"/>
</dbReference>
<organism evidence="3 4">
    <name type="scientific">Meripilus lineatus</name>
    <dbReference type="NCBI Taxonomy" id="2056292"/>
    <lineage>
        <taxon>Eukaryota</taxon>
        <taxon>Fungi</taxon>
        <taxon>Dikarya</taxon>
        <taxon>Basidiomycota</taxon>
        <taxon>Agaricomycotina</taxon>
        <taxon>Agaricomycetes</taxon>
        <taxon>Polyporales</taxon>
        <taxon>Meripilaceae</taxon>
        <taxon>Meripilus</taxon>
    </lineage>
</organism>
<keyword evidence="2" id="KW-1133">Transmembrane helix</keyword>
<evidence type="ECO:0000313" key="3">
    <source>
        <dbReference type="EMBL" id="KAJ3486735.1"/>
    </source>
</evidence>
<keyword evidence="4" id="KW-1185">Reference proteome</keyword>
<accession>A0AAD5YF58</accession>
<dbReference type="EMBL" id="JANAWD010000112">
    <property type="protein sequence ID" value="KAJ3486735.1"/>
    <property type="molecule type" value="Genomic_DNA"/>
</dbReference>
<evidence type="ECO:0000256" key="2">
    <source>
        <dbReference type="SAM" id="Phobius"/>
    </source>
</evidence>
<protein>
    <submittedName>
        <fullName evidence="3">Uncharacterized protein</fullName>
    </submittedName>
</protein>
<evidence type="ECO:0000256" key="1">
    <source>
        <dbReference type="SAM" id="MobiDB-lite"/>
    </source>
</evidence>
<keyword evidence="2" id="KW-0812">Transmembrane</keyword>
<gene>
    <name evidence="3" type="ORF">NLI96_g4037</name>
</gene>
<reference evidence="3" key="1">
    <citation type="submission" date="2022-07" db="EMBL/GenBank/DDBJ databases">
        <title>Genome Sequence of Physisporinus lineatus.</title>
        <authorList>
            <person name="Buettner E."/>
        </authorList>
    </citation>
    <scope>NUCLEOTIDE SEQUENCE</scope>
    <source>
        <strain evidence="3">VT162</strain>
    </source>
</reference>